<keyword evidence="1 7" id="KW-0723">Serine/threonine-protein kinase</keyword>
<evidence type="ECO:0000256" key="7">
    <source>
        <dbReference type="RuleBase" id="RU000304"/>
    </source>
</evidence>
<evidence type="ECO:0000256" key="1">
    <source>
        <dbReference type="ARBA" id="ARBA00022527"/>
    </source>
</evidence>
<proteinExistence type="inferred from homology"/>
<evidence type="ECO:0000256" key="4">
    <source>
        <dbReference type="ARBA" id="ARBA00022777"/>
    </source>
</evidence>
<evidence type="ECO:0000256" key="2">
    <source>
        <dbReference type="ARBA" id="ARBA00022679"/>
    </source>
</evidence>
<organism evidence="10 11">
    <name type="scientific">Clavelina lepadiformis</name>
    <name type="common">Light-bulb sea squirt</name>
    <name type="synonym">Ascidia lepadiformis</name>
    <dbReference type="NCBI Taxonomy" id="159417"/>
    <lineage>
        <taxon>Eukaryota</taxon>
        <taxon>Metazoa</taxon>
        <taxon>Chordata</taxon>
        <taxon>Tunicata</taxon>
        <taxon>Ascidiacea</taxon>
        <taxon>Aplousobranchia</taxon>
        <taxon>Clavelinidae</taxon>
        <taxon>Clavelina</taxon>
    </lineage>
</organism>
<dbReference type="SMART" id="SM00220">
    <property type="entry name" value="S_TKc"/>
    <property type="match status" value="1"/>
</dbReference>
<dbReference type="PROSITE" id="PS50011">
    <property type="entry name" value="PROTEIN_KINASE_DOM"/>
    <property type="match status" value="1"/>
</dbReference>
<dbReference type="SUPFAM" id="SSF56112">
    <property type="entry name" value="Protein kinase-like (PK-like)"/>
    <property type="match status" value="1"/>
</dbReference>
<comment type="caution">
    <text evidence="10">The sequence shown here is derived from an EMBL/GenBank/DDBJ whole genome shotgun (WGS) entry which is preliminary data.</text>
</comment>
<evidence type="ECO:0000256" key="3">
    <source>
        <dbReference type="ARBA" id="ARBA00022741"/>
    </source>
</evidence>
<feature type="compositionally biased region" description="Basic and acidic residues" evidence="8">
    <location>
        <begin position="396"/>
        <end position="406"/>
    </location>
</feature>
<evidence type="ECO:0000256" key="6">
    <source>
        <dbReference type="PROSITE-ProRule" id="PRU10141"/>
    </source>
</evidence>
<feature type="region of interest" description="Disordered" evidence="8">
    <location>
        <begin position="385"/>
        <end position="406"/>
    </location>
</feature>
<dbReference type="Pfam" id="PF00069">
    <property type="entry name" value="Pkinase"/>
    <property type="match status" value="1"/>
</dbReference>
<accession>A0ABP0FNZ9</accession>
<dbReference type="InterPro" id="IPR017441">
    <property type="entry name" value="Protein_kinase_ATP_BS"/>
</dbReference>
<reference evidence="10 11" key="1">
    <citation type="submission" date="2024-02" db="EMBL/GenBank/DDBJ databases">
        <authorList>
            <person name="Daric V."/>
            <person name="Darras S."/>
        </authorList>
    </citation>
    <scope>NUCLEOTIDE SEQUENCE [LARGE SCALE GENOMIC DNA]</scope>
</reference>
<dbReference type="InterPro" id="IPR008271">
    <property type="entry name" value="Ser/Thr_kinase_AS"/>
</dbReference>
<dbReference type="InterPro" id="IPR011009">
    <property type="entry name" value="Kinase-like_dom_sf"/>
</dbReference>
<keyword evidence="2" id="KW-0808">Transferase</keyword>
<dbReference type="PANTHER" id="PTHR24355">
    <property type="entry name" value="G PROTEIN-COUPLED RECEPTOR KINASE/RIBOSOMAL PROTEIN S6 KINASE"/>
    <property type="match status" value="1"/>
</dbReference>
<dbReference type="PANTHER" id="PTHR24355:SF30">
    <property type="entry name" value="SERINE_THREONINE-PROTEIN KINASE 32B ISOFORM X1"/>
    <property type="match status" value="1"/>
</dbReference>
<dbReference type="Gene3D" id="1.10.510.10">
    <property type="entry name" value="Transferase(Phosphotransferase) domain 1"/>
    <property type="match status" value="1"/>
</dbReference>
<dbReference type="EMBL" id="CAWYQH010000079">
    <property type="protein sequence ID" value="CAK8681076.1"/>
    <property type="molecule type" value="Genomic_DNA"/>
</dbReference>
<evidence type="ECO:0000256" key="5">
    <source>
        <dbReference type="ARBA" id="ARBA00022840"/>
    </source>
</evidence>
<evidence type="ECO:0000256" key="8">
    <source>
        <dbReference type="SAM" id="MobiDB-lite"/>
    </source>
</evidence>
<feature type="binding site" evidence="6">
    <location>
        <position position="54"/>
    </location>
    <ligand>
        <name>ATP</name>
        <dbReference type="ChEBI" id="CHEBI:30616"/>
    </ligand>
</feature>
<keyword evidence="3 6" id="KW-0547">Nucleotide-binding</keyword>
<dbReference type="Proteomes" id="UP001642483">
    <property type="component" value="Unassembled WGS sequence"/>
</dbReference>
<keyword evidence="5 6" id="KW-0067">ATP-binding</keyword>
<feature type="domain" description="Protein kinase" evidence="9">
    <location>
        <begin position="24"/>
        <end position="286"/>
    </location>
</feature>
<protein>
    <recommendedName>
        <fullName evidence="9">Protein kinase domain-containing protein</fullName>
    </recommendedName>
</protein>
<evidence type="ECO:0000259" key="9">
    <source>
        <dbReference type="PROSITE" id="PS50011"/>
    </source>
</evidence>
<dbReference type="PROSITE" id="PS00108">
    <property type="entry name" value="PROTEIN_KINASE_ST"/>
    <property type="match status" value="1"/>
</dbReference>
<dbReference type="PROSITE" id="PS00107">
    <property type="entry name" value="PROTEIN_KINASE_ATP"/>
    <property type="match status" value="1"/>
</dbReference>
<keyword evidence="11" id="KW-1185">Reference proteome</keyword>
<dbReference type="Gene3D" id="3.30.200.20">
    <property type="entry name" value="Phosphorylase Kinase, domain 1"/>
    <property type="match status" value="1"/>
</dbReference>
<name>A0ABP0FNZ9_CLALP</name>
<keyword evidence="4" id="KW-0418">Kinase</keyword>
<evidence type="ECO:0000313" key="11">
    <source>
        <dbReference type="Proteomes" id="UP001642483"/>
    </source>
</evidence>
<dbReference type="InterPro" id="IPR000719">
    <property type="entry name" value="Prot_kinase_dom"/>
</dbReference>
<evidence type="ECO:0000313" key="10">
    <source>
        <dbReference type="EMBL" id="CAK8681076.1"/>
    </source>
</evidence>
<sequence>MGEKGSKLSNNPNGCEDQVGFNDFKVVRAIGRGAFGKVCIVKRKNTKNDVYAMKYMNKLDSWKSDVIENILRELNILTKLHHPFVVNLWFTFQDEEDIFMVSDLLLGGDLSYHIKKNVMFTLNDACVYLCELASVLDYLKSKHIVHRDIKPDNILLDKKGHLHLTDFNIAAIVSQNQPRLKTFAGTKPYVAPEVFLASYDHGSYYDYSADWWSLGVTIYEVLRRKKPFHIHPDLGHEDAVKLLRNGSISLPVDWPQSLKDLFFSLLQFDPSKRMNSLSSLLKANFFEKVNEDDILVSCLSPDFQPSQTSLNYDPTYELEELIVESNPLHKKKERLQKRRQSREKILKKSLRKSDISLTEEQVEETAEEKAMKDVEKHFVTFNRERLSTDTANTDEVMQKSKTSVDS</sequence>
<gene>
    <name evidence="10" type="ORF">CVLEPA_LOCUS11314</name>
</gene>
<comment type="similarity">
    <text evidence="7">Belongs to the protein kinase superfamily.</text>
</comment>